<organism evidence="1 2">
    <name type="scientific">Novosphingobium silvae</name>
    <dbReference type="NCBI Taxonomy" id="2692619"/>
    <lineage>
        <taxon>Bacteria</taxon>
        <taxon>Pseudomonadati</taxon>
        <taxon>Pseudomonadota</taxon>
        <taxon>Alphaproteobacteria</taxon>
        <taxon>Sphingomonadales</taxon>
        <taxon>Sphingomonadaceae</taxon>
        <taxon>Novosphingobium</taxon>
    </lineage>
</organism>
<evidence type="ECO:0000313" key="2">
    <source>
        <dbReference type="Proteomes" id="UP000465810"/>
    </source>
</evidence>
<dbReference type="AlphaFoldDB" id="A0A7X4GEM3"/>
<comment type="caution">
    <text evidence="1">The sequence shown here is derived from an EMBL/GenBank/DDBJ whole genome shotgun (WGS) entry which is preliminary data.</text>
</comment>
<name>A0A7X4GEM3_9SPHN</name>
<sequence length="313" mass="34553">MTLRFHMNSQFHAEKAKLTTCVKAADHECNMLEHPTHPADTESLQVAQDNLDVAIAKFVAVPAYNGFEILLQLEAMLSHTDEWMANGGAFERSLTAAARPQPSPTMERAFAVFRKAWLDQADYEGSDNTEERRLCNSVCHAATVVFEVPCATAGDFLVKAYINVLWHAGPTAGSHLRHGDSGNFFDVDLPEIETDSVIGDTYYRSVYNDLDHCDLGACLLATGHIDFDPQGWVERASAIGMPLAVIIKGDGSKSLSFGFIDADDDRLRREERRLQQILTFDHGRRCRTLTAYIAEHRPDLVLAAAAEATQAAA</sequence>
<dbReference type="EMBL" id="WVTD01000003">
    <property type="protein sequence ID" value="MYL97230.1"/>
    <property type="molecule type" value="Genomic_DNA"/>
</dbReference>
<evidence type="ECO:0000313" key="1">
    <source>
        <dbReference type="EMBL" id="MYL97230.1"/>
    </source>
</evidence>
<keyword evidence="2" id="KW-1185">Reference proteome</keyword>
<dbReference type="Proteomes" id="UP000465810">
    <property type="component" value="Unassembled WGS sequence"/>
</dbReference>
<gene>
    <name evidence="1" type="ORF">GR702_05520</name>
</gene>
<accession>A0A7X4GEM3</accession>
<dbReference type="RefSeq" id="WP_160984969.1">
    <property type="nucleotide sequence ID" value="NZ_WVTD01000003.1"/>
</dbReference>
<proteinExistence type="predicted"/>
<reference evidence="1 2" key="1">
    <citation type="submission" date="2019-12" db="EMBL/GenBank/DDBJ databases">
        <authorList>
            <person name="Feng G."/>
            <person name="Zhu H."/>
        </authorList>
    </citation>
    <scope>NUCLEOTIDE SEQUENCE [LARGE SCALE GENOMIC DNA]</scope>
    <source>
        <strain evidence="1 2">FGD1</strain>
    </source>
</reference>
<protein>
    <submittedName>
        <fullName evidence="1">Uncharacterized protein</fullName>
    </submittedName>
</protein>